<feature type="chain" id="PRO_5046433719" description="Lipoprotein" evidence="2">
    <location>
        <begin position="19"/>
        <end position="45"/>
    </location>
</feature>
<feature type="compositionally biased region" description="Low complexity" evidence="1">
    <location>
        <begin position="32"/>
        <end position="45"/>
    </location>
</feature>
<evidence type="ECO:0000313" key="3">
    <source>
        <dbReference type="EMBL" id="MEA9355726.1"/>
    </source>
</evidence>
<sequence>MKCLILVIPVLTILSACSRPETPPPTTPVQPPTVETTTTPPAEQK</sequence>
<evidence type="ECO:0000256" key="2">
    <source>
        <dbReference type="SAM" id="SignalP"/>
    </source>
</evidence>
<gene>
    <name evidence="3" type="ORF">SHI21_05925</name>
</gene>
<organism evidence="3 4">
    <name type="scientific">Bacteriovorax antarcticus</name>
    <dbReference type="NCBI Taxonomy" id="3088717"/>
    <lineage>
        <taxon>Bacteria</taxon>
        <taxon>Pseudomonadati</taxon>
        <taxon>Bdellovibrionota</taxon>
        <taxon>Bacteriovoracia</taxon>
        <taxon>Bacteriovoracales</taxon>
        <taxon>Bacteriovoracaceae</taxon>
        <taxon>Bacteriovorax</taxon>
    </lineage>
</organism>
<proteinExistence type="predicted"/>
<keyword evidence="2" id="KW-0732">Signal</keyword>
<feature type="region of interest" description="Disordered" evidence="1">
    <location>
        <begin position="17"/>
        <end position="45"/>
    </location>
</feature>
<accession>A0ABU5VRU4</accession>
<evidence type="ECO:0000256" key="1">
    <source>
        <dbReference type="SAM" id="MobiDB-lite"/>
    </source>
</evidence>
<reference evidence="3 4" key="1">
    <citation type="submission" date="2023-11" db="EMBL/GenBank/DDBJ databases">
        <title>A Novel Polar Bacteriovorax (B. antarcticus) Isolated from the Biocrust in Antarctica.</title>
        <authorList>
            <person name="Mun W."/>
            <person name="Choi S.Y."/>
            <person name="Mitchell R.J."/>
        </authorList>
    </citation>
    <scope>NUCLEOTIDE SEQUENCE [LARGE SCALE GENOMIC DNA]</scope>
    <source>
        <strain evidence="3 4">PP10</strain>
    </source>
</reference>
<dbReference type="PROSITE" id="PS51257">
    <property type="entry name" value="PROKAR_LIPOPROTEIN"/>
    <property type="match status" value="1"/>
</dbReference>
<keyword evidence="4" id="KW-1185">Reference proteome</keyword>
<comment type="caution">
    <text evidence="3">The sequence shown here is derived from an EMBL/GenBank/DDBJ whole genome shotgun (WGS) entry which is preliminary data.</text>
</comment>
<feature type="signal peptide" evidence="2">
    <location>
        <begin position="1"/>
        <end position="18"/>
    </location>
</feature>
<dbReference type="EMBL" id="JAYGJQ010000001">
    <property type="protein sequence ID" value="MEA9355726.1"/>
    <property type="molecule type" value="Genomic_DNA"/>
</dbReference>
<evidence type="ECO:0008006" key="5">
    <source>
        <dbReference type="Google" id="ProtNLM"/>
    </source>
</evidence>
<dbReference type="RefSeq" id="WP_323575355.1">
    <property type="nucleotide sequence ID" value="NZ_JAYGJQ010000001.1"/>
</dbReference>
<protein>
    <recommendedName>
        <fullName evidence="5">Lipoprotein</fullName>
    </recommendedName>
</protein>
<evidence type="ECO:0000313" key="4">
    <source>
        <dbReference type="Proteomes" id="UP001302274"/>
    </source>
</evidence>
<feature type="compositionally biased region" description="Pro residues" evidence="1">
    <location>
        <begin position="21"/>
        <end position="31"/>
    </location>
</feature>
<dbReference type="Proteomes" id="UP001302274">
    <property type="component" value="Unassembled WGS sequence"/>
</dbReference>
<name>A0ABU5VRU4_9BACT</name>